<dbReference type="GO" id="GO:0033690">
    <property type="term" value="P:positive regulation of osteoblast proliferation"/>
    <property type="evidence" value="ECO:0007669"/>
    <property type="project" value="TreeGrafter"/>
</dbReference>
<evidence type="ECO:0000256" key="3">
    <source>
        <dbReference type="SAM" id="SignalP"/>
    </source>
</evidence>
<keyword evidence="2" id="KW-0472">Membrane</keyword>
<dbReference type="RefSeq" id="XP_030647613.1">
    <property type="nucleotide sequence ID" value="XM_030791753.1"/>
</dbReference>
<sequence length="236" mass="26051">MKTPVMPLCVLLMVVWHCRYLVTASPFNMSVEGSGDSREAEFIFPTVRATAGAPASGATPPPKFGTTITRLKDFLFNDVVDFLKDNLLLIIVVTSLLVVMIFIICCASAMSHKRKLEAYYPPKSYQPRKYMDLPSNPQSTQARNVQADMKSSGNGNSAQKNLRTPSKALVGEKEGKDPRPKAQEVPKEDDEKPKKEETQKDQAKHQEEPTTSSSDSNASKPLVCTCHLRKANPPAQ</sequence>
<dbReference type="InterPro" id="IPR031453">
    <property type="entry name" value="TMEM119"/>
</dbReference>
<feature type="compositionally biased region" description="Polar residues" evidence="1">
    <location>
        <begin position="209"/>
        <end position="219"/>
    </location>
</feature>
<dbReference type="GeneID" id="115827847"/>
<dbReference type="AlphaFoldDB" id="A0A6J2WTM9"/>
<dbReference type="PANTHER" id="PTHR28645:SF1">
    <property type="entry name" value="TRANSMEMBRANE PROTEIN 119"/>
    <property type="match status" value="1"/>
</dbReference>
<accession>A0A6J2WTM9</accession>
<feature type="chain" id="PRO_5026771124" evidence="3">
    <location>
        <begin position="25"/>
        <end position="236"/>
    </location>
</feature>
<keyword evidence="3" id="KW-0732">Signal</keyword>
<dbReference type="Pfam" id="PF15724">
    <property type="entry name" value="TMEM119"/>
    <property type="match status" value="1"/>
</dbReference>
<dbReference type="Proteomes" id="UP000504632">
    <property type="component" value="Chromosome 14"/>
</dbReference>
<proteinExistence type="predicted"/>
<evidence type="ECO:0000256" key="2">
    <source>
        <dbReference type="SAM" id="Phobius"/>
    </source>
</evidence>
<protein>
    <submittedName>
        <fullName evidence="5">Transmembrane protein 119</fullName>
    </submittedName>
</protein>
<gene>
    <name evidence="5" type="primary">tmem119a</name>
</gene>
<feature type="transmembrane region" description="Helical" evidence="2">
    <location>
        <begin position="87"/>
        <end position="110"/>
    </location>
</feature>
<dbReference type="PANTHER" id="PTHR28645">
    <property type="entry name" value="TRANSMEMBRANE PROTEIN 119"/>
    <property type="match status" value="1"/>
</dbReference>
<dbReference type="InParanoid" id="A0A6J2WTM9"/>
<evidence type="ECO:0000313" key="4">
    <source>
        <dbReference type="Proteomes" id="UP000504632"/>
    </source>
</evidence>
<dbReference type="GO" id="GO:0045669">
    <property type="term" value="P:positive regulation of osteoblast differentiation"/>
    <property type="evidence" value="ECO:0007669"/>
    <property type="project" value="TreeGrafter"/>
</dbReference>
<dbReference type="GO" id="GO:0005886">
    <property type="term" value="C:plasma membrane"/>
    <property type="evidence" value="ECO:0007669"/>
    <property type="project" value="TreeGrafter"/>
</dbReference>
<keyword evidence="4" id="KW-1185">Reference proteome</keyword>
<feature type="compositionally biased region" description="Basic and acidic residues" evidence="1">
    <location>
        <begin position="170"/>
        <end position="208"/>
    </location>
</feature>
<organism evidence="4 5">
    <name type="scientific">Chanos chanos</name>
    <name type="common">Milkfish</name>
    <name type="synonym">Mugil chanos</name>
    <dbReference type="NCBI Taxonomy" id="29144"/>
    <lineage>
        <taxon>Eukaryota</taxon>
        <taxon>Metazoa</taxon>
        <taxon>Chordata</taxon>
        <taxon>Craniata</taxon>
        <taxon>Vertebrata</taxon>
        <taxon>Euteleostomi</taxon>
        <taxon>Actinopterygii</taxon>
        <taxon>Neopterygii</taxon>
        <taxon>Teleostei</taxon>
        <taxon>Ostariophysi</taxon>
        <taxon>Gonorynchiformes</taxon>
        <taxon>Chanidae</taxon>
        <taxon>Chanos</taxon>
    </lineage>
</organism>
<dbReference type="GO" id="GO:0030501">
    <property type="term" value="P:positive regulation of bone mineralization"/>
    <property type="evidence" value="ECO:0007669"/>
    <property type="project" value="TreeGrafter"/>
</dbReference>
<name>A0A6J2WTM9_CHACN</name>
<evidence type="ECO:0000313" key="5">
    <source>
        <dbReference type="RefSeq" id="XP_030647613.1"/>
    </source>
</evidence>
<reference evidence="5" key="1">
    <citation type="submission" date="2025-08" db="UniProtKB">
        <authorList>
            <consortium name="RefSeq"/>
        </authorList>
    </citation>
    <scope>IDENTIFICATION</scope>
</reference>
<dbReference type="OrthoDB" id="8943443at2759"/>
<dbReference type="GO" id="GO:0001503">
    <property type="term" value="P:ossification"/>
    <property type="evidence" value="ECO:0007669"/>
    <property type="project" value="InterPro"/>
</dbReference>
<feature type="signal peptide" evidence="3">
    <location>
        <begin position="1"/>
        <end position="24"/>
    </location>
</feature>
<keyword evidence="2 5" id="KW-0812">Transmembrane</keyword>
<keyword evidence="2" id="KW-1133">Transmembrane helix</keyword>
<feature type="compositionally biased region" description="Polar residues" evidence="1">
    <location>
        <begin position="135"/>
        <end position="164"/>
    </location>
</feature>
<dbReference type="CTD" id="559518"/>
<feature type="region of interest" description="Disordered" evidence="1">
    <location>
        <begin position="129"/>
        <end position="236"/>
    </location>
</feature>
<evidence type="ECO:0000256" key="1">
    <source>
        <dbReference type="SAM" id="MobiDB-lite"/>
    </source>
</evidence>